<dbReference type="Proteomes" id="UP000018144">
    <property type="component" value="Unassembled WGS sequence"/>
</dbReference>
<accession>U4KUI3</accession>
<organism evidence="2 3">
    <name type="scientific">Pyronema omphalodes (strain CBS 100304)</name>
    <name type="common">Pyronema confluens</name>
    <dbReference type="NCBI Taxonomy" id="1076935"/>
    <lineage>
        <taxon>Eukaryota</taxon>
        <taxon>Fungi</taxon>
        <taxon>Dikarya</taxon>
        <taxon>Ascomycota</taxon>
        <taxon>Pezizomycotina</taxon>
        <taxon>Pezizomycetes</taxon>
        <taxon>Pezizales</taxon>
        <taxon>Pyronemataceae</taxon>
        <taxon>Pyronema</taxon>
    </lineage>
</organism>
<protein>
    <submittedName>
        <fullName evidence="2">Uncharacterized protein</fullName>
    </submittedName>
</protein>
<reference evidence="2 3" key="1">
    <citation type="journal article" date="2013" name="PLoS Genet.">
        <title>The genome and development-dependent transcriptomes of Pyronema confluens: a window into fungal evolution.</title>
        <authorList>
            <person name="Traeger S."/>
            <person name="Altegoer F."/>
            <person name="Freitag M."/>
            <person name="Gabaldon T."/>
            <person name="Kempken F."/>
            <person name="Kumar A."/>
            <person name="Marcet-Houben M."/>
            <person name="Poggeler S."/>
            <person name="Stajich J.E."/>
            <person name="Nowrousian M."/>
        </authorList>
    </citation>
    <scope>NUCLEOTIDE SEQUENCE [LARGE SCALE GENOMIC DNA]</scope>
    <source>
        <strain evidence="3">CBS 100304</strain>
        <tissue evidence="2">Vegetative mycelium</tissue>
    </source>
</reference>
<dbReference type="OrthoDB" id="10685377at2759"/>
<evidence type="ECO:0000256" key="1">
    <source>
        <dbReference type="SAM" id="MobiDB-lite"/>
    </source>
</evidence>
<gene>
    <name evidence="2" type="ORF">PCON_03376</name>
</gene>
<evidence type="ECO:0000313" key="2">
    <source>
        <dbReference type="EMBL" id="CCX04712.1"/>
    </source>
</evidence>
<proteinExistence type="predicted"/>
<feature type="region of interest" description="Disordered" evidence="1">
    <location>
        <begin position="88"/>
        <end position="111"/>
    </location>
</feature>
<dbReference type="AlphaFoldDB" id="U4KUI3"/>
<sequence>MVIKETTYYTVEPPVRGSSLGKTTVTHTEEDTLRQAYLPPDGRRGLKERVITTPPVKYVSASAKVAREAIPVDTSKPRSITRALHNISTPAAAGGPSPVATVESSSAETPDSLSMLYSNDNLPRLGTMDSLHLTNSYASSSYRQATPRNYRNTKGIPTTLLNLDPDDPSNRFYSKALNAYLPFPTEVPDEVEQQRPGTRKMIADQAKRFVSIIRSKKRGISKNIIGIPRGGEEVVDSWRRSVLERKAKQDAKVRMDSGT</sequence>
<evidence type="ECO:0000313" key="3">
    <source>
        <dbReference type="Proteomes" id="UP000018144"/>
    </source>
</evidence>
<keyword evidence="3" id="KW-1185">Reference proteome</keyword>
<dbReference type="EMBL" id="HF935215">
    <property type="protein sequence ID" value="CCX04712.1"/>
    <property type="molecule type" value="Genomic_DNA"/>
</dbReference>
<feature type="compositionally biased region" description="Polar residues" evidence="1">
    <location>
        <begin position="102"/>
        <end position="111"/>
    </location>
</feature>
<name>U4KUI3_PYROM</name>